<keyword evidence="3" id="KW-1185">Reference proteome</keyword>
<dbReference type="Proteomes" id="UP000438760">
    <property type="component" value="Unassembled WGS sequence"/>
</dbReference>
<dbReference type="EMBL" id="WMJX01000023">
    <property type="protein sequence ID" value="MTG98611.1"/>
    <property type="molecule type" value="Genomic_DNA"/>
</dbReference>
<keyword evidence="1" id="KW-0732">Signal</keyword>
<feature type="signal peptide" evidence="1">
    <location>
        <begin position="1"/>
        <end position="19"/>
    </location>
</feature>
<comment type="caution">
    <text evidence="2">The sequence shown here is derived from an EMBL/GenBank/DDBJ whole genome shotgun (WGS) entry which is preliminary data.</text>
</comment>
<proteinExistence type="predicted"/>
<dbReference type="RefSeq" id="WP_155092632.1">
    <property type="nucleotide sequence ID" value="NZ_CP102754.1"/>
</dbReference>
<dbReference type="OrthoDB" id="1447880at2"/>
<evidence type="ECO:0000313" key="3">
    <source>
        <dbReference type="Proteomes" id="UP000438760"/>
    </source>
</evidence>
<dbReference type="PROSITE" id="PS51257">
    <property type="entry name" value="PROKAR_LIPOPROTEIN"/>
    <property type="match status" value="1"/>
</dbReference>
<name>A0A6I3LPM5_9FLAO</name>
<protein>
    <recommendedName>
        <fullName evidence="4">Lipoprotein</fullName>
    </recommendedName>
</protein>
<evidence type="ECO:0000313" key="2">
    <source>
        <dbReference type="EMBL" id="MTG98611.1"/>
    </source>
</evidence>
<accession>A0A6I3LPM5</accession>
<organism evidence="2 3">
    <name type="scientific">Myroides albus</name>
    <dbReference type="NCBI Taxonomy" id="2562892"/>
    <lineage>
        <taxon>Bacteria</taxon>
        <taxon>Pseudomonadati</taxon>
        <taxon>Bacteroidota</taxon>
        <taxon>Flavobacteriia</taxon>
        <taxon>Flavobacteriales</taxon>
        <taxon>Flavobacteriaceae</taxon>
        <taxon>Myroides</taxon>
    </lineage>
</organism>
<gene>
    <name evidence="2" type="ORF">GJV76_10815</name>
</gene>
<evidence type="ECO:0008006" key="4">
    <source>
        <dbReference type="Google" id="ProtNLM"/>
    </source>
</evidence>
<feature type="chain" id="PRO_5026077203" description="Lipoprotein" evidence="1">
    <location>
        <begin position="20"/>
        <end position="133"/>
    </location>
</feature>
<evidence type="ECO:0000256" key="1">
    <source>
        <dbReference type="SAM" id="SignalP"/>
    </source>
</evidence>
<reference evidence="2 3" key="1">
    <citation type="submission" date="2019-11" db="EMBL/GenBank/DDBJ databases">
        <title>Genome of Strain BIT-d1.</title>
        <authorList>
            <person name="Yang Y."/>
        </authorList>
    </citation>
    <scope>NUCLEOTIDE SEQUENCE [LARGE SCALE GENOMIC DNA]</scope>
    <source>
        <strain evidence="2 3">BIT-d1</strain>
    </source>
</reference>
<dbReference type="AlphaFoldDB" id="A0A6I3LPM5"/>
<sequence>MKKVLTLFLLTAISLTSCSSDDNKGETEHSNISFSNVNFNDKAPGETVILEGKGLDPEQESKYKIIFRKQTTAPKLSTRALPPDNSFETVDAVIYRVTTTSVEFNIPKEATNGEVIFRDGKFDLRLTNYNYKK</sequence>